<organism evidence="2 4">
    <name type="scientific">Gibberella zeae (strain ATCC MYA-4620 / CBS 123657 / FGSC 9075 / NRRL 31084 / PH-1)</name>
    <name type="common">Wheat head blight fungus</name>
    <name type="synonym">Fusarium graminearum</name>
    <dbReference type="NCBI Taxonomy" id="229533"/>
    <lineage>
        <taxon>Eukaryota</taxon>
        <taxon>Fungi</taxon>
        <taxon>Dikarya</taxon>
        <taxon>Ascomycota</taxon>
        <taxon>Pezizomycotina</taxon>
        <taxon>Sordariomycetes</taxon>
        <taxon>Hypocreomycetidae</taxon>
        <taxon>Hypocreales</taxon>
        <taxon>Nectriaceae</taxon>
        <taxon>Fusarium</taxon>
    </lineage>
</organism>
<keyword evidence="4" id="KW-1185">Reference proteome</keyword>
<sequence length="60" mass="6442">MAITVMTPLESSHHKPPSHNGETQNVGTCHATIAEELWLPLDANLVATPRNAKPCPTSLL</sequence>
<dbReference type="Proteomes" id="UP000070720">
    <property type="component" value="Chromosome 1"/>
</dbReference>
<evidence type="ECO:0000313" key="2">
    <source>
        <dbReference type="EMBL" id="CEF74483.1"/>
    </source>
</evidence>
<evidence type="ECO:0000256" key="1">
    <source>
        <dbReference type="SAM" id="MobiDB-lite"/>
    </source>
</evidence>
<reference evidence="3 4" key="1">
    <citation type="journal article" date="2007" name="Science">
        <title>The Fusarium graminearum genome reveals a link between localized polymorphism and pathogen specialization.</title>
        <authorList>
            <person name="Cuomo C.A."/>
            <person name="Gueldener U."/>
            <person name="Xu J.-R."/>
            <person name="Trail F."/>
            <person name="Turgeon B.G."/>
            <person name="Di Pietro A."/>
            <person name="Walton J.D."/>
            <person name="Ma L.-J."/>
            <person name="Baker S.E."/>
            <person name="Rep M."/>
            <person name="Adam G."/>
            <person name="Antoniw J."/>
            <person name="Baldwin T."/>
            <person name="Calvo S.E."/>
            <person name="Chang Y.-L."/>
            <person name="DeCaprio D."/>
            <person name="Gale L.R."/>
            <person name="Gnerre S."/>
            <person name="Goswami R.S."/>
            <person name="Hammond-Kosack K."/>
            <person name="Harris L.J."/>
            <person name="Hilburn K."/>
            <person name="Kennell J.C."/>
            <person name="Kroken S."/>
            <person name="Magnuson J.K."/>
            <person name="Mannhaupt G."/>
            <person name="Mauceli E.W."/>
            <person name="Mewes H.-W."/>
            <person name="Mitterbauer R."/>
            <person name="Muehlbauer G."/>
            <person name="Muensterkoetter M."/>
            <person name="Nelson D."/>
            <person name="O'Donnell K."/>
            <person name="Ouellet T."/>
            <person name="Qi W."/>
            <person name="Quesneville H."/>
            <person name="Roncero M.I.G."/>
            <person name="Seong K.-Y."/>
            <person name="Tetko I.V."/>
            <person name="Urban M."/>
            <person name="Waalwijk C."/>
            <person name="Ward T.J."/>
            <person name="Yao J."/>
            <person name="Birren B.W."/>
            <person name="Kistler H.C."/>
        </authorList>
    </citation>
    <scope>NUCLEOTIDE SEQUENCE [LARGE SCALE GENOMIC DNA]</scope>
    <source>
        <strain evidence="4">ATCC MYA-4620 / CBS 123657 / FGSC 9075 / NRRL 31084 / PH-1</strain>
        <strain evidence="3">PH-1 / ATCC MYA-4620 / FGSC 9075 / NRRL 31084</strain>
    </source>
</reference>
<accession>A0A0E0RTA8</accession>
<dbReference type="EnsemblFungi" id="CEF74483">
    <property type="protein sequence ID" value="CEF74483"/>
    <property type="gene ID" value="FGRRES_15144"/>
</dbReference>
<reference evidence="3" key="4">
    <citation type="submission" date="2017-01" db="UniProtKB">
        <authorList>
            <consortium name="EnsemblFungi"/>
        </authorList>
    </citation>
    <scope>IDENTIFICATION</scope>
    <source>
        <strain evidence="3">PH-1 / ATCC MYA-4620 / FGSC 9075 / NRRL 31084</strain>
    </source>
</reference>
<dbReference type="EMBL" id="HG970332">
    <property type="protein sequence ID" value="CEF74483.1"/>
    <property type="molecule type" value="Genomic_DNA"/>
</dbReference>
<name>A0A098D6B3_GIBZE</name>
<reference evidence="3 4" key="2">
    <citation type="journal article" date="2010" name="Nature">
        <title>Comparative genomics reveals mobile pathogenicity chromosomes in Fusarium.</title>
        <authorList>
            <person name="Ma L.J."/>
            <person name="van der Does H.C."/>
            <person name="Borkovich K.A."/>
            <person name="Coleman J.J."/>
            <person name="Daboussi M.J."/>
            <person name="Di Pietro A."/>
            <person name="Dufresne M."/>
            <person name="Freitag M."/>
            <person name="Grabherr M."/>
            <person name="Henrissat B."/>
            <person name="Houterman P.M."/>
            <person name="Kang S."/>
            <person name="Shim W.B."/>
            <person name="Woloshuk C."/>
            <person name="Xie X."/>
            <person name="Xu J.R."/>
            <person name="Antoniw J."/>
            <person name="Baker S.E."/>
            <person name="Bluhm B.H."/>
            <person name="Breakspear A."/>
            <person name="Brown D.W."/>
            <person name="Butchko R.A."/>
            <person name="Chapman S."/>
            <person name="Coulson R."/>
            <person name="Coutinho P.M."/>
            <person name="Danchin E.G."/>
            <person name="Diener A."/>
            <person name="Gale L.R."/>
            <person name="Gardiner D.M."/>
            <person name="Goff S."/>
            <person name="Hammond-Kosack K.E."/>
            <person name="Hilburn K."/>
            <person name="Hua-Van A."/>
            <person name="Jonkers W."/>
            <person name="Kazan K."/>
            <person name="Kodira C.D."/>
            <person name="Koehrsen M."/>
            <person name="Kumar L."/>
            <person name="Lee Y.H."/>
            <person name="Li L."/>
            <person name="Manners J.M."/>
            <person name="Miranda-Saavedra D."/>
            <person name="Mukherjee M."/>
            <person name="Park G."/>
            <person name="Park J."/>
            <person name="Park S.Y."/>
            <person name="Proctor R.H."/>
            <person name="Regev A."/>
            <person name="Ruiz-Roldan M.C."/>
            <person name="Sain D."/>
            <person name="Sakthikumar S."/>
            <person name="Sykes S."/>
            <person name="Schwartz D.C."/>
            <person name="Turgeon B.G."/>
            <person name="Wapinski I."/>
            <person name="Yoder O."/>
            <person name="Young S."/>
            <person name="Zeng Q."/>
            <person name="Zhou S."/>
            <person name="Galagan J."/>
            <person name="Cuomo C.A."/>
            <person name="Kistler H.C."/>
            <person name="Rep M."/>
        </authorList>
    </citation>
    <scope>GENOME REANNOTATION</scope>
    <source>
        <strain evidence="4">ATCC MYA-4620 / CBS 123657 / FGSC 9075 / NRRL 31084 / PH-1</strain>
        <strain evidence="3">PH-1 / ATCC MYA-4620 / FGSC 9075 / NRRL 31084</strain>
    </source>
</reference>
<dbReference type="AlphaFoldDB" id="A0A098D6B3"/>
<proteinExistence type="predicted"/>
<dbReference type="InParanoid" id="A0A098D6B3"/>
<reference evidence="2 4" key="3">
    <citation type="journal article" date="2015" name="BMC Genomics">
        <title>The completed genome sequence of the pathogenic ascomycete fungus Fusarium graminearum.</title>
        <authorList>
            <person name="King R."/>
            <person name="Urban M."/>
            <person name="Hammond-Kosack M.C."/>
            <person name="Hassani-Pak K."/>
            <person name="Hammond-Kosack K.E."/>
        </authorList>
    </citation>
    <scope>NUCLEOTIDE SEQUENCE [LARGE SCALE GENOMIC DNA]</scope>
    <source>
        <strain evidence="4">ATCC MYA-4620 / CBS 123657 / FGSC 9075 / NRRL 31084 / PH-1</strain>
        <strain evidence="2">PH-1</strain>
    </source>
</reference>
<dbReference type="VEuPathDB" id="FungiDB:FGRAMPH1_01G05357"/>
<gene>
    <name evidence="2" type="ORF">FGRAMPH1_01T05357</name>
</gene>
<protein>
    <submittedName>
        <fullName evidence="2">Chromosome 1, complete genome</fullName>
    </submittedName>
</protein>
<accession>A0A098D6B3</accession>
<feature type="region of interest" description="Disordered" evidence="1">
    <location>
        <begin position="1"/>
        <end position="25"/>
    </location>
</feature>
<evidence type="ECO:0000313" key="3">
    <source>
        <dbReference type="EnsemblFungi" id="CEF74483"/>
    </source>
</evidence>
<evidence type="ECO:0000313" key="4">
    <source>
        <dbReference type="Proteomes" id="UP000070720"/>
    </source>
</evidence>